<protein>
    <submittedName>
        <fullName evidence="2">Uncharacterized protein</fullName>
    </submittedName>
</protein>
<gene>
    <name evidence="2" type="ORF">F2P81_018391</name>
</gene>
<dbReference type="EMBL" id="VEVO01000016">
    <property type="protein sequence ID" value="KAF0029286.1"/>
    <property type="molecule type" value="Genomic_DNA"/>
</dbReference>
<dbReference type="AlphaFoldDB" id="A0A6A4S249"/>
<comment type="caution">
    <text evidence="2">The sequence shown here is derived from an EMBL/GenBank/DDBJ whole genome shotgun (WGS) entry which is preliminary data.</text>
</comment>
<evidence type="ECO:0000313" key="3">
    <source>
        <dbReference type="Proteomes" id="UP000438429"/>
    </source>
</evidence>
<proteinExistence type="predicted"/>
<evidence type="ECO:0000313" key="2">
    <source>
        <dbReference type="EMBL" id="KAF0029286.1"/>
    </source>
</evidence>
<name>A0A6A4S249_SCOMX</name>
<feature type="region of interest" description="Disordered" evidence="1">
    <location>
        <begin position="61"/>
        <end position="84"/>
    </location>
</feature>
<sequence length="285" mass="32151">MGRDARQQRYVLWPLSGEKEMIILLQKVTSPVTFRHRTTSVPLVVPGGITVVKTLQYQDAVKDADRRQSPAQKEPPAVPLERADSHVGESEIYRPFTELILHRMGRRLNVPVFDRSPGEVLRVHGGFLSQERPPGNADDQFLEDTVARVTVFYFSQLVDIWCLCTPQGLAPDQNRVRAQRKSRLAGPSTADQGLAWGNSIEYTANKLDVVPLGPVKSLEKRHLVLMGLRRRVSVREAASLPEIEENNLISDSSRSSLCRGDSEKKYLRPHRRLAYCSVFTTVTKQ</sequence>
<accession>A0A6A4S249</accession>
<dbReference type="Proteomes" id="UP000438429">
    <property type="component" value="Unassembled WGS sequence"/>
</dbReference>
<reference evidence="2 3" key="1">
    <citation type="submission" date="2019-06" db="EMBL/GenBank/DDBJ databases">
        <title>Draft genomes of female and male turbot (Scophthalmus maximus).</title>
        <authorList>
            <person name="Xu H."/>
            <person name="Xu X.-W."/>
            <person name="Shao C."/>
            <person name="Chen S."/>
        </authorList>
    </citation>
    <scope>NUCLEOTIDE SEQUENCE [LARGE SCALE GENOMIC DNA]</scope>
    <source>
        <strain evidence="2">Ysfricsl-2016a</strain>
        <tissue evidence="2">Blood</tissue>
    </source>
</reference>
<organism evidence="2 3">
    <name type="scientific">Scophthalmus maximus</name>
    <name type="common">Turbot</name>
    <name type="synonym">Psetta maxima</name>
    <dbReference type="NCBI Taxonomy" id="52904"/>
    <lineage>
        <taxon>Eukaryota</taxon>
        <taxon>Metazoa</taxon>
        <taxon>Chordata</taxon>
        <taxon>Craniata</taxon>
        <taxon>Vertebrata</taxon>
        <taxon>Euteleostomi</taxon>
        <taxon>Actinopterygii</taxon>
        <taxon>Neopterygii</taxon>
        <taxon>Teleostei</taxon>
        <taxon>Neoteleostei</taxon>
        <taxon>Acanthomorphata</taxon>
        <taxon>Carangaria</taxon>
        <taxon>Pleuronectiformes</taxon>
        <taxon>Pleuronectoidei</taxon>
        <taxon>Scophthalmidae</taxon>
        <taxon>Scophthalmus</taxon>
    </lineage>
</organism>
<evidence type="ECO:0000256" key="1">
    <source>
        <dbReference type="SAM" id="MobiDB-lite"/>
    </source>
</evidence>